<dbReference type="SMART" id="SM00293">
    <property type="entry name" value="PWWP"/>
    <property type="match status" value="1"/>
</dbReference>
<feature type="region of interest" description="Disordered" evidence="1">
    <location>
        <begin position="91"/>
        <end position="111"/>
    </location>
</feature>
<dbReference type="Gene3D" id="2.30.30.140">
    <property type="match status" value="1"/>
</dbReference>
<dbReference type="AlphaFoldDB" id="A0AAU9JUE4"/>
<comment type="caution">
    <text evidence="3">The sequence shown here is derived from an EMBL/GenBank/DDBJ whole genome shotgun (WGS) entry which is preliminary data.</text>
</comment>
<feature type="domain" description="PWWP" evidence="2">
    <location>
        <begin position="6"/>
        <end position="65"/>
    </location>
</feature>
<keyword evidence="4" id="KW-1185">Reference proteome</keyword>
<gene>
    <name evidence="3" type="ORF">BSTOLATCC_MIC47999</name>
</gene>
<dbReference type="SUPFAM" id="SSF63748">
    <property type="entry name" value="Tudor/PWWP/MBT"/>
    <property type="match status" value="1"/>
</dbReference>
<dbReference type="CDD" id="cd05162">
    <property type="entry name" value="PWWP"/>
    <property type="match status" value="1"/>
</dbReference>
<dbReference type="Pfam" id="PF00855">
    <property type="entry name" value="PWWP"/>
    <property type="match status" value="1"/>
</dbReference>
<dbReference type="PROSITE" id="PS50812">
    <property type="entry name" value="PWWP"/>
    <property type="match status" value="1"/>
</dbReference>
<evidence type="ECO:0000313" key="3">
    <source>
        <dbReference type="EMBL" id="CAG9329170.1"/>
    </source>
</evidence>
<evidence type="ECO:0000259" key="2">
    <source>
        <dbReference type="PROSITE" id="PS50812"/>
    </source>
</evidence>
<proteinExistence type="predicted"/>
<accession>A0AAU9JUE4</accession>
<dbReference type="EMBL" id="CAJZBQ010000047">
    <property type="protein sequence ID" value="CAG9329170.1"/>
    <property type="molecule type" value="Genomic_DNA"/>
</dbReference>
<evidence type="ECO:0000256" key="1">
    <source>
        <dbReference type="SAM" id="MobiDB-lite"/>
    </source>
</evidence>
<name>A0AAU9JUE4_9CILI</name>
<sequence>MDSFYVNQLVWAKVDGFPWWPGIVISTELDSVTVYFIGENSHATLKPSKVCAFEEKEPTGEDPWLLRSIRAAKKLQSPITIDQIKQANEKLERKQKIKKRQRKEESSEDNLESKIAELHRILDNKIKGQDTSSAKRSTQNVNTLLKTQKLLTAFAHRNLSKNIGQTKPTMKNLVKCFKKLVDLKVSQKLFMSCKIIKLVKLFKNEFEDSQEAEMKILVRIADKLIKRWEKIVLFSAADN</sequence>
<protein>
    <recommendedName>
        <fullName evidence="2">PWWP domain-containing protein</fullName>
    </recommendedName>
</protein>
<evidence type="ECO:0000313" key="4">
    <source>
        <dbReference type="Proteomes" id="UP001162131"/>
    </source>
</evidence>
<organism evidence="3 4">
    <name type="scientific">Blepharisma stoltei</name>
    <dbReference type="NCBI Taxonomy" id="1481888"/>
    <lineage>
        <taxon>Eukaryota</taxon>
        <taxon>Sar</taxon>
        <taxon>Alveolata</taxon>
        <taxon>Ciliophora</taxon>
        <taxon>Postciliodesmatophora</taxon>
        <taxon>Heterotrichea</taxon>
        <taxon>Heterotrichida</taxon>
        <taxon>Blepharismidae</taxon>
        <taxon>Blepharisma</taxon>
    </lineage>
</organism>
<reference evidence="3" key="1">
    <citation type="submission" date="2021-09" db="EMBL/GenBank/DDBJ databases">
        <authorList>
            <consortium name="AG Swart"/>
            <person name="Singh M."/>
            <person name="Singh A."/>
            <person name="Seah K."/>
            <person name="Emmerich C."/>
        </authorList>
    </citation>
    <scope>NUCLEOTIDE SEQUENCE</scope>
    <source>
        <strain evidence="3">ATCC30299</strain>
    </source>
</reference>
<dbReference type="Proteomes" id="UP001162131">
    <property type="component" value="Unassembled WGS sequence"/>
</dbReference>
<dbReference type="InterPro" id="IPR000313">
    <property type="entry name" value="PWWP_dom"/>
</dbReference>